<evidence type="ECO:0000256" key="1">
    <source>
        <dbReference type="ARBA" id="ARBA00022741"/>
    </source>
</evidence>
<evidence type="ECO:0000256" key="2">
    <source>
        <dbReference type="ARBA" id="ARBA00022801"/>
    </source>
</evidence>
<dbReference type="Pfam" id="PF07683">
    <property type="entry name" value="CobW_C"/>
    <property type="match status" value="1"/>
</dbReference>
<keyword evidence="8" id="KW-1185">Reference proteome</keyword>
<accession>A0ABW5A189</accession>
<name>A0ABW5A189_9BACL</name>
<dbReference type="PANTHER" id="PTHR13748">
    <property type="entry name" value="COBW-RELATED"/>
    <property type="match status" value="1"/>
</dbReference>
<reference evidence="8" key="1">
    <citation type="journal article" date="2019" name="Int. J. Syst. Evol. Microbiol.">
        <title>The Global Catalogue of Microorganisms (GCM) 10K type strain sequencing project: providing services to taxonomists for standard genome sequencing and annotation.</title>
        <authorList>
            <consortium name="The Broad Institute Genomics Platform"/>
            <consortium name="The Broad Institute Genome Sequencing Center for Infectious Disease"/>
            <person name="Wu L."/>
            <person name="Ma J."/>
        </authorList>
    </citation>
    <scope>NUCLEOTIDE SEQUENCE [LARGE SCALE GENOMIC DNA]</scope>
    <source>
        <strain evidence="8">CGMCC 1.13574</strain>
    </source>
</reference>
<evidence type="ECO:0000259" key="6">
    <source>
        <dbReference type="SMART" id="SM00833"/>
    </source>
</evidence>
<dbReference type="InterPro" id="IPR003495">
    <property type="entry name" value="CobW/HypB/UreG_nucleotide-bd"/>
</dbReference>
<comment type="caution">
    <text evidence="7">The sequence shown here is derived from an EMBL/GenBank/DDBJ whole genome shotgun (WGS) entry which is preliminary data.</text>
</comment>
<dbReference type="Gene3D" id="3.40.50.300">
    <property type="entry name" value="P-loop containing nucleotide triphosphate hydrolases"/>
    <property type="match status" value="1"/>
</dbReference>
<feature type="domain" description="CobW C-terminal" evidence="6">
    <location>
        <begin position="239"/>
        <end position="324"/>
    </location>
</feature>
<dbReference type="RefSeq" id="WP_386047893.1">
    <property type="nucleotide sequence ID" value="NZ_JBHUIO010000009.1"/>
</dbReference>
<dbReference type="Gene3D" id="3.30.1220.10">
    <property type="entry name" value="CobW-like, C-terminal domain"/>
    <property type="match status" value="1"/>
</dbReference>
<proteinExistence type="inferred from homology"/>
<evidence type="ECO:0000256" key="4">
    <source>
        <dbReference type="ARBA" id="ARBA00034320"/>
    </source>
</evidence>
<evidence type="ECO:0000313" key="7">
    <source>
        <dbReference type="EMBL" id="MFD2171245.1"/>
    </source>
</evidence>
<evidence type="ECO:0000256" key="3">
    <source>
        <dbReference type="ARBA" id="ARBA00023186"/>
    </source>
</evidence>
<comment type="catalytic activity">
    <reaction evidence="5">
        <text>GTP + H2O = GDP + phosphate + H(+)</text>
        <dbReference type="Rhea" id="RHEA:19669"/>
        <dbReference type="ChEBI" id="CHEBI:15377"/>
        <dbReference type="ChEBI" id="CHEBI:15378"/>
        <dbReference type="ChEBI" id="CHEBI:37565"/>
        <dbReference type="ChEBI" id="CHEBI:43474"/>
        <dbReference type="ChEBI" id="CHEBI:58189"/>
    </reaction>
    <physiologicalReaction direction="left-to-right" evidence="5">
        <dbReference type="Rhea" id="RHEA:19670"/>
    </physiologicalReaction>
</comment>
<dbReference type="InterPro" id="IPR011629">
    <property type="entry name" value="CobW-like_C"/>
</dbReference>
<evidence type="ECO:0000313" key="8">
    <source>
        <dbReference type="Proteomes" id="UP001597343"/>
    </source>
</evidence>
<evidence type="ECO:0000256" key="5">
    <source>
        <dbReference type="ARBA" id="ARBA00049117"/>
    </source>
</evidence>
<keyword evidence="2" id="KW-0378">Hydrolase</keyword>
<dbReference type="InterPro" id="IPR051316">
    <property type="entry name" value="Zinc-reg_GTPase_activator"/>
</dbReference>
<protein>
    <submittedName>
        <fullName evidence="7">CobW family GTP-binding protein</fullName>
    </submittedName>
</protein>
<dbReference type="SUPFAM" id="SSF52540">
    <property type="entry name" value="P-loop containing nucleoside triphosphate hydrolases"/>
    <property type="match status" value="1"/>
</dbReference>
<dbReference type="SMART" id="SM00833">
    <property type="entry name" value="CobW_C"/>
    <property type="match status" value="1"/>
</dbReference>
<gene>
    <name evidence="7" type="ORF">ACFSOY_14850</name>
</gene>
<organism evidence="7 8">
    <name type="scientific">Tumebacillus lipolyticus</name>
    <dbReference type="NCBI Taxonomy" id="1280370"/>
    <lineage>
        <taxon>Bacteria</taxon>
        <taxon>Bacillati</taxon>
        <taxon>Bacillota</taxon>
        <taxon>Bacilli</taxon>
        <taxon>Bacillales</taxon>
        <taxon>Alicyclobacillaceae</taxon>
        <taxon>Tumebacillus</taxon>
    </lineage>
</organism>
<dbReference type="SUPFAM" id="SSF90002">
    <property type="entry name" value="Hypothetical protein YjiA, C-terminal domain"/>
    <property type="match status" value="1"/>
</dbReference>
<dbReference type="InterPro" id="IPR036627">
    <property type="entry name" value="CobW-likC_sf"/>
</dbReference>
<dbReference type="PANTHER" id="PTHR13748:SF62">
    <property type="entry name" value="COBW DOMAIN-CONTAINING PROTEIN"/>
    <property type="match status" value="1"/>
</dbReference>
<dbReference type="Proteomes" id="UP001597343">
    <property type="component" value="Unassembled WGS sequence"/>
</dbReference>
<keyword evidence="3" id="KW-0143">Chaperone</keyword>
<comment type="similarity">
    <text evidence="4">Belongs to the SIMIBI class G3E GTPase family. ZNG1 subfamily.</text>
</comment>
<keyword evidence="1" id="KW-0547">Nucleotide-binding</keyword>
<sequence>MTIPVYLLTGFLGSGKTTLLKTLLLAVKEKGNRPAVLMNEFGKASVDTLLIQGAAVPTVDLIEGCVCCTVRGSLTAAMMQLVQEHRPDVIFLEATGVALPLEIVDSLLDPPVKDHVQLKGIFACVDATRFPLQLPPPFEQTPLQLTMVQQVRHADVLLVTKADLTAPDRRFALESALRQHNQNAPLVRVLHGEADAEMLLSVRAHHLKRALPTRLVRKSASQKGKHALQAREKTSFGGLQTLHYEFRSSVDVERFYQFLYRLPESVARAKGFFRDAESGQMQLFHFTPHAPMIAAADGEMPAFAVLIGEELAEQELVKQLQACEVKKPPQS</sequence>
<dbReference type="InterPro" id="IPR027417">
    <property type="entry name" value="P-loop_NTPase"/>
</dbReference>
<dbReference type="EMBL" id="JBHUIO010000009">
    <property type="protein sequence ID" value="MFD2171245.1"/>
    <property type="molecule type" value="Genomic_DNA"/>
</dbReference>
<dbReference type="CDD" id="cd03112">
    <property type="entry name" value="CobW-like"/>
    <property type="match status" value="1"/>
</dbReference>
<dbReference type="Pfam" id="PF02492">
    <property type="entry name" value="cobW"/>
    <property type="match status" value="1"/>
</dbReference>